<dbReference type="InterPro" id="IPR036691">
    <property type="entry name" value="Endo/exonu/phosph_ase_sf"/>
</dbReference>
<dbReference type="PANTHER" id="PTHR33395:SF22">
    <property type="entry name" value="REVERSE TRANSCRIPTASE DOMAIN-CONTAINING PROTEIN"/>
    <property type="match status" value="1"/>
</dbReference>
<dbReference type="Proteomes" id="UP000007267">
    <property type="component" value="Unassembled WGS sequence"/>
</dbReference>
<name>K7EWV1_PELSI</name>
<protein>
    <recommendedName>
        <fullName evidence="1">Endonuclease/exonuclease/phosphatase domain-containing protein</fullName>
    </recommendedName>
</protein>
<reference evidence="2" key="4">
    <citation type="submission" date="2025-09" db="UniProtKB">
        <authorList>
            <consortium name="Ensembl"/>
        </authorList>
    </citation>
    <scope>IDENTIFICATION</scope>
</reference>
<dbReference type="Ensembl" id="ENSPSIT00000000261.1">
    <property type="protein sequence ID" value="ENSPSIP00000000261.1"/>
    <property type="gene ID" value="ENSPSIG00000000261.1"/>
</dbReference>
<dbReference type="GO" id="GO:0031012">
    <property type="term" value="C:extracellular matrix"/>
    <property type="evidence" value="ECO:0007669"/>
    <property type="project" value="TreeGrafter"/>
</dbReference>
<dbReference type="Gene3D" id="3.60.10.10">
    <property type="entry name" value="Endonuclease/exonuclease/phosphatase"/>
    <property type="match status" value="1"/>
</dbReference>
<reference evidence="3" key="2">
    <citation type="journal article" date="2013" name="Nat. Genet.">
        <title>The draft genomes of soft-shell turtle and green sea turtle yield insights into the development and evolution of the turtle-specific body plan.</title>
        <authorList>
            <person name="Wang Z."/>
            <person name="Pascual-Anaya J."/>
            <person name="Zadissa A."/>
            <person name="Li W."/>
            <person name="Niimura Y."/>
            <person name="Huang Z."/>
            <person name="Li C."/>
            <person name="White S."/>
            <person name="Xiong Z."/>
            <person name="Fang D."/>
            <person name="Wang B."/>
            <person name="Ming Y."/>
            <person name="Chen Y."/>
            <person name="Zheng Y."/>
            <person name="Kuraku S."/>
            <person name="Pignatelli M."/>
            <person name="Herrero J."/>
            <person name="Beal K."/>
            <person name="Nozawa M."/>
            <person name="Li Q."/>
            <person name="Wang J."/>
            <person name="Zhang H."/>
            <person name="Yu L."/>
            <person name="Shigenobu S."/>
            <person name="Wang J."/>
            <person name="Liu J."/>
            <person name="Flicek P."/>
            <person name="Searle S."/>
            <person name="Wang J."/>
            <person name="Kuratani S."/>
            <person name="Yin Y."/>
            <person name="Aken B."/>
            <person name="Zhang G."/>
            <person name="Irie N."/>
        </authorList>
    </citation>
    <scope>NUCLEOTIDE SEQUENCE [LARGE SCALE GENOMIC DNA]</scope>
    <source>
        <strain evidence="3">Daiwa-1</strain>
    </source>
</reference>
<dbReference type="HOGENOM" id="CLU_000680_39_1_1"/>
<dbReference type="OMA" id="DSECYEA"/>
<evidence type="ECO:0000313" key="2">
    <source>
        <dbReference type="Ensembl" id="ENSPSIP00000000261.1"/>
    </source>
</evidence>
<dbReference type="eggNOG" id="KOG1075">
    <property type="taxonomic scope" value="Eukaryota"/>
</dbReference>
<dbReference type="GO" id="GO:0003824">
    <property type="term" value="F:catalytic activity"/>
    <property type="evidence" value="ECO:0007669"/>
    <property type="project" value="InterPro"/>
</dbReference>
<dbReference type="AlphaFoldDB" id="K7EWV1"/>
<dbReference type="GeneTree" id="ENSGT00970000193438"/>
<dbReference type="InterPro" id="IPR005135">
    <property type="entry name" value="Endo/exonuclease/phosphatase"/>
</dbReference>
<reference evidence="2" key="3">
    <citation type="submission" date="2025-08" db="UniProtKB">
        <authorList>
            <consortium name="Ensembl"/>
        </authorList>
    </citation>
    <scope>IDENTIFICATION</scope>
</reference>
<sequence>MYMRKGRVDTSLIGHIGGTTSMPNWVKNVSEANQQKLRCLYTNARSLGNKMEELELLVQEVKPDIIGITETWWNTRHDWSTGIEGYVLFRKDRNKGKGGGVALYIKDEVDCKEIKSDRMEKTESVWAKITLGKKTIRSSPGIVLGVCYRPPGSNLDMDRDLFNVFNEVNAHGNCVIMGDFNFPDIDWRTSASNNNRAQIFLDVIADEFLHQVVAESTRGDAILDLVLVSSEDLIDEMVVGDNLGSSDHELIQFKLNGRINKNKSETRVFDFKRANFSKLRKFVREVDWTKEIMDLKVEEAWNYFKLKLQKLSEACIPRKGKKFIDRCVRPSWMSKHLREVIKKKQKAYKEWKMGGISKESYLIEVRACRDKVREAKSQVELDLAKGIKTNSKRFYSHINRKKKR</sequence>
<keyword evidence="3" id="KW-1185">Reference proteome</keyword>
<dbReference type="Pfam" id="PF03372">
    <property type="entry name" value="Exo_endo_phos"/>
    <property type="match status" value="1"/>
</dbReference>
<dbReference type="EMBL" id="AGCU01116311">
    <property type="status" value="NOT_ANNOTATED_CDS"/>
    <property type="molecule type" value="Genomic_DNA"/>
</dbReference>
<organism evidence="2 3">
    <name type="scientific">Pelodiscus sinensis</name>
    <name type="common">Chinese softshell turtle</name>
    <name type="synonym">Trionyx sinensis</name>
    <dbReference type="NCBI Taxonomy" id="13735"/>
    <lineage>
        <taxon>Eukaryota</taxon>
        <taxon>Metazoa</taxon>
        <taxon>Chordata</taxon>
        <taxon>Craniata</taxon>
        <taxon>Vertebrata</taxon>
        <taxon>Euteleostomi</taxon>
        <taxon>Archelosauria</taxon>
        <taxon>Testudinata</taxon>
        <taxon>Testudines</taxon>
        <taxon>Cryptodira</taxon>
        <taxon>Trionychia</taxon>
        <taxon>Trionychidae</taxon>
        <taxon>Pelodiscus</taxon>
    </lineage>
</organism>
<evidence type="ECO:0000313" key="3">
    <source>
        <dbReference type="Proteomes" id="UP000007267"/>
    </source>
</evidence>
<dbReference type="GO" id="GO:0061343">
    <property type="term" value="P:cell adhesion involved in heart morphogenesis"/>
    <property type="evidence" value="ECO:0007669"/>
    <property type="project" value="TreeGrafter"/>
</dbReference>
<evidence type="ECO:0000259" key="1">
    <source>
        <dbReference type="Pfam" id="PF03372"/>
    </source>
</evidence>
<proteinExistence type="predicted"/>
<dbReference type="SUPFAM" id="SSF56219">
    <property type="entry name" value="DNase I-like"/>
    <property type="match status" value="1"/>
</dbReference>
<reference evidence="3" key="1">
    <citation type="submission" date="2011-10" db="EMBL/GenBank/DDBJ databases">
        <authorList>
            <consortium name="Soft-shell Turtle Genome Consortium"/>
        </authorList>
    </citation>
    <scope>NUCLEOTIDE SEQUENCE [LARGE SCALE GENOMIC DNA]</scope>
    <source>
        <strain evidence="3">Daiwa-1</strain>
    </source>
</reference>
<accession>K7EWV1</accession>
<dbReference type="PANTHER" id="PTHR33395">
    <property type="entry name" value="TRANSCRIPTASE, PUTATIVE-RELATED-RELATED"/>
    <property type="match status" value="1"/>
</dbReference>
<dbReference type="GO" id="GO:0007508">
    <property type="term" value="P:larval heart development"/>
    <property type="evidence" value="ECO:0007669"/>
    <property type="project" value="TreeGrafter"/>
</dbReference>
<feature type="domain" description="Endonuclease/exonuclease/phosphatase" evidence="1">
    <location>
        <begin position="43"/>
        <end position="248"/>
    </location>
</feature>